<evidence type="ECO:0000256" key="1">
    <source>
        <dbReference type="SAM" id="MobiDB-lite"/>
    </source>
</evidence>
<comment type="caution">
    <text evidence="2">The sequence shown here is derived from an EMBL/GenBank/DDBJ whole genome shotgun (WGS) entry which is preliminary data.</text>
</comment>
<feature type="region of interest" description="Disordered" evidence="1">
    <location>
        <begin position="1"/>
        <end position="68"/>
    </location>
</feature>
<dbReference type="EMBL" id="LQOP01000018">
    <property type="protein sequence ID" value="ORV25527.1"/>
    <property type="molecule type" value="Genomic_DNA"/>
</dbReference>
<evidence type="ECO:0000313" key="3">
    <source>
        <dbReference type="Proteomes" id="UP000193811"/>
    </source>
</evidence>
<sequence>MTDTEDTTAEIPDTPTDPGTPVEAPDSPAEPPTDTTGAEGLEEPDDDQGEETGGKEAAKYRRKLRDTEAERDALAARLETLQRTEAERLAAAELIKPVALWAGGAELADLLDADGNVDPDKVRACAYAVRVNLGIAAPQRKHIVPREGENPGPGRTGGGMLDTIMGRQP</sequence>
<feature type="compositionally biased region" description="Acidic residues" evidence="1">
    <location>
        <begin position="40"/>
        <end position="50"/>
    </location>
</feature>
<accession>A0ABX3V8F5</accession>
<dbReference type="Proteomes" id="UP000193811">
    <property type="component" value="Unassembled WGS sequence"/>
</dbReference>
<name>A0ABX3V8F5_9MYCO</name>
<reference evidence="2 3" key="1">
    <citation type="submission" date="2016-01" db="EMBL/GenBank/DDBJ databases">
        <title>The new phylogeny of the genus Mycobacterium.</title>
        <authorList>
            <person name="Tarcisio F."/>
            <person name="Conor M."/>
            <person name="Antonella G."/>
            <person name="Elisabetta G."/>
            <person name="Giulia F.S."/>
            <person name="Sara T."/>
            <person name="Anna F."/>
            <person name="Clotilde B."/>
            <person name="Roberto B."/>
            <person name="Veronica D.S."/>
            <person name="Fabio R."/>
            <person name="Monica P."/>
            <person name="Olivier J."/>
            <person name="Enrico T."/>
            <person name="Nicola S."/>
        </authorList>
    </citation>
    <scope>NUCLEOTIDE SEQUENCE [LARGE SCALE GENOMIC DNA]</scope>
    <source>
        <strain evidence="2 3">CCUG 50187</strain>
    </source>
</reference>
<dbReference type="GeneID" id="44297373"/>
<organism evidence="2 3">
    <name type="scientific">Mycolicibacterium conceptionense</name>
    <dbReference type="NCBI Taxonomy" id="451644"/>
    <lineage>
        <taxon>Bacteria</taxon>
        <taxon>Bacillati</taxon>
        <taxon>Actinomycetota</taxon>
        <taxon>Actinomycetes</taxon>
        <taxon>Mycobacteriales</taxon>
        <taxon>Mycobacteriaceae</taxon>
        <taxon>Mycolicibacterium</taxon>
    </lineage>
</organism>
<gene>
    <name evidence="2" type="ORF">AWB98_18035</name>
</gene>
<keyword evidence="3" id="KW-1185">Reference proteome</keyword>
<evidence type="ECO:0008006" key="4">
    <source>
        <dbReference type="Google" id="ProtNLM"/>
    </source>
</evidence>
<proteinExistence type="predicted"/>
<dbReference type="RefSeq" id="WP_085141226.1">
    <property type="nucleotide sequence ID" value="NZ_JACKVA010000016.1"/>
</dbReference>
<feature type="compositionally biased region" description="Basic and acidic residues" evidence="1">
    <location>
        <begin position="52"/>
        <end position="68"/>
    </location>
</feature>
<evidence type="ECO:0000313" key="2">
    <source>
        <dbReference type="EMBL" id="ORV25527.1"/>
    </source>
</evidence>
<feature type="region of interest" description="Disordered" evidence="1">
    <location>
        <begin position="144"/>
        <end position="169"/>
    </location>
</feature>
<protein>
    <recommendedName>
        <fullName evidence="4">Scaffolding protein</fullName>
    </recommendedName>
</protein>